<dbReference type="Proteomes" id="UP001597052">
    <property type="component" value="Unassembled WGS sequence"/>
</dbReference>
<dbReference type="RefSeq" id="WP_256396093.1">
    <property type="nucleotide sequence ID" value="NZ_JANHDJ010000003.1"/>
</dbReference>
<dbReference type="EMBL" id="JBHUDM010000003">
    <property type="protein sequence ID" value="MFD1642694.1"/>
    <property type="molecule type" value="Genomic_DNA"/>
</dbReference>
<gene>
    <name evidence="2" type="ORF">ACFSBW_12500</name>
</gene>
<dbReference type="InterPro" id="IPR023214">
    <property type="entry name" value="HAD_sf"/>
</dbReference>
<dbReference type="InterPro" id="IPR006439">
    <property type="entry name" value="HAD-SF_hydro_IA"/>
</dbReference>
<dbReference type="Pfam" id="PF00702">
    <property type="entry name" value="Hydrolase"/>
    <property type="match status" value="1"/>
</dbReference>
<dbReference type="EC" id="3.1.3.-" evidence="2"/>
<dbReference type="Gene3D" id="3.40.50.1000">
    <property type="entry name" value="HAD superfamily/HAD-like"/>
    <property type="match status" value="1"/>
</dbReference>
<accession>A0ABD6D8U2</accession>
<keyword evidence="2" id="KW-0378">Hydrolase</keyword>
<sequence length="213" mass="22692">MSSVAICFDLFGTLVESERPDDPARAVADALRGRGVAVPDDWAAAYSEPHIDAPEGAEVPLPAHVSAALASRGVEAPNNAPRRAVVSTFDPQVETRRGAVEAVAAAREYGPVGLLSNCSVPELVGRTLIRSELSRDSFDQIVSSVACGWRKPDRRAFETVARQLSVPVDQLVYIGDTPATDGGIEDCGGTFVDVTDTPLSRLPHRLDEVCRTV</sequence>
<evidence type="ECO:0000313" key="3">
    <source>
        <dbReference type="Proteomes" id="UP001597052"/>
    </source>
</evidence>
<dbReference type="AlphaFoldDB" id="A0ABD6D8U2"/>
<evidence type="ECO:0000256" key="1">
    <source>
        <dbReference type="ARBA" id="ARBA00007958"/>
    </source>
</evidence>
<organism evidence="2 3">
    <name type="scientific">Halohasta litorea</name>
    <dbReference type="NCBI Taxonomy" id="869891"/>
    <lineage>
        <taxon>Archaea</taxon>
        <taxon>Methanobacteriati</taxon>
        <taxon>Methanobacteriota</taxon>
        <taxon>Stenosarchaea group</taxon>
        <taxon>Halobacteria</taxon>
        <taxon>Halobacteriales</taxon>
        <taxon>Haloferacaceae</taxon>
        <taxon>Halohasta</taxon>
    </lineage>
</organism>
<name>A0ABD6D8U2_9EURY</name>
<dbReference type="NCBIfam" id="TIGR01549">
    <property type="entry name" value="HAD-SF-IA-v1"/>
    <property type="match status" value="1"/>
</dbReference>
<proteinExistence type="inferred from homology"/>
<reference evidence="2 3" key="1">
    <citation type="journal article" date="2019" name="Int. J. Syst. Evol. Microbiol.">
        <title>The Global Catalogue of Microorganisms (GCM) 10K type strain sequencing project: providing services to taxonomists for standard genome sequencing and annotation.</title>
        <authorList>
            <consortium name="The Broad Institute Genomics Platform"/>
            <consortium name="The Broad Institute Genome Sequencing Center for Infectious Disease"/>
            <person name="Wu L."/>
            <person name="Ma J."/>
        </authorList>
    </citation>
    <scope>NUCLEOTIDE SEQUENCE [LARGE SCALE GENOMIC DNA]</scope>
    <source>
        <strain evidence="2 3">CGMCC 1.10593</strain>
    </source>
</reference>
<dbReference type="GO" id="GO:0016787">
    <property type="term" value="F:hydrolase activity"/>
    <property type="evidence" value="ECO:0007669"/>
    <property type="project" value="UniProtKB-KW"/>
</dbReference>
<dbReference type="InterPro" id="IPR036412">
    <property type="entry name" value="HAD-like_sf"/>
</dbReference>
<keyword evidence="3" id="KW-1185">Reference proteome</keyword>
<dbReference type="SUPFAM" id="SSF56784">
    <property type="entry name" value="HAD-like"/>
    <property type="match status" value="1"/>
</dbReference>
<evidence type="ECO:0000313" key="2">
    <source>
        <dbReference type="EMBL" id="MFD1642694.1"/>
    </source>
</evidence>
<comment type="similarity">
    <text evidence="1">Belongs to the HAD-like hydrolase superfamily.</text>
</comment>
<comment type="caution">
    <text evidence="2">The sequence shown here is derived from an EMBL/GenBank/DDBJ whole genome shotgun (WGS) entry which is preliminary data.</text>
</comment>
<protein>
    <submittedName>
        <fullName evidence="2">HAD family hydrolase</fullName>
        <ecNumber evidence="2">3.1.3.-</ecNumber>
    </submittedName>
</protein>